<dbReference type="InterPro" id="IPR050113">
    <property type="entry name" value="Ub_conjugating_enzyme"/>
</dbReference>
<dbReference type="SUPFAM" id="SSF54495">
    <property type="entry name" value="UBC-like"/>
    <property type="match status" value="1"/>
</dbReference>
<keyword evidence="4" id="KW-1185">Reference proteome</keyword>
<dbReference type="OrthoDB" id="109543at2759"/>
<evidence type="ECO:0000313" key="3">
    <source>
        <dbReference type="EMBL" id="KAG5645990.1"/>
    </source>
</evidence>
<dbReference type="InterPro" id="IPR000608">
    <property type="entry name" value="UBC"/>
</dbReference>
<keyword evidence="1" id="KW-0833">Ubl conjugation pathway</keyword>
<dbReference type="Proteomes" id="UP000775547">
    <property type="component" value="Unassembled WGS sequence"/>
</dbReference>
<proteinExistence type="predicted"/>
<name>A0A9P7KEK2_9AGAR</name>
<dbReference type="InterPro" id="IPR016135">
    <property type="entry name" value="UBQ-conjugating_enzyme/RWD"/>
</dbReference>
<gene>
    <name evidence="3" type="ORF">DXG03_004591</name>
</gene>
<dbReference type="Pfam" id="PF00179">
    <property type="entry name" value="UQ_con"/>
    <property type="match status" value="1"/>
</dbReference>
<reference evidence="3" key="1">
    <citation type="submission" date="2020-07" db="EMBL/GenBank/DDBJ databases">
        <authorList>
            <person name="Nieuwenhuis M."/>
            <person name="Van De Peppel L.J.J."/>
        </authorList>
    </citation>
    <scope>NUCLEOTIDE SEQUENCE</scope>
    <source>
        <strain evidence="3">AP01</strain>
        <tissue evidence="3">Mycelium</tissue>
    </source>
</reference>
<dbReference type="EMBL" id="JABCKV010000028">
    <property type="protein sequence ID" value="KAG5645990.1"/>
    <property type="molecule type" value="Genomic_DNA"/>
</dbReference>
<evidence type="ECO:0000313" key="4">
    <source>
        <dbReference type="Proteomes" id="UP000775547"/>
    </source>
</evidence>
<evidence type="ECO:0000256" key="1">
    <source>
        <dbReference type="ARBA" id="ARBA00022786"/>
    </source>
</evidence>
<dbReference type="Gene3D" id="3.10.110.10">
    <property type="entry name" value="Ubiquitin Conjugating Enzyme"/>
    <property type="match status" value="1"/>
</dbReference>
<evidence type="ECO:0000259" key="2">
    <source>
        <dbReference type="PROSITE" id="PS50127"/>
    </source>
</evidence>
<accession>A0A9P7KEK2</accession>
<feature type="domain" description="UBC core" evidence="2">
    <location>
        <begin position="6"/>
        <end position="165"/>
    </location>
</feature>
<dbReference type="PROSITE" id="PS50127">
    <property type="entry name" value="UBC_2"/>
    <property type="match status" value="1"/>
</dbReference>
<dbReference type="PANTHER" id="PTHR24067">
    <property type="entry name" value="UBIQUITIN-CONJUGATING ENZYME E2"/>
    <property type="match status" value="1"/>
</dbReference>
<reference evidence="3" key="2">
    <citation type="submission" date="2021-10" db="EMBL/GenBank/DDBJ databases">
        <title>Phylogenomics reveals ancestral predisposition of the termite-cultivated fungus Termitomyces towards a domesticated lifestyle.</title>
        <authorList>
            <person name="Auxier B."/>
            <person name="Grum-Grzhimaylo A."/>
            <person name="Cardenas M.E."/>
            <person name="Lodge J.D."/>
            <person name="Laessoe T."/>
            <person name="Pedersen O."/>
            <person name="Smith M.E."/>
            <person name="Kuyper T.W."/>
            <person name="Franco-Molano E.A."/>
            <person name="Baroni T.J."/>
            <person name="Aanen D.K."/>
        </authorList>
    </citation>
    <scope>NUCLEOTIDE SEQUENCE</scope>
    <source>
        <strain evidence="3">AP01</strain>
        <tissue evidence="3">Mycelium</tissue>
    </source>
</reference>
<dbReference type="SMART" id="SM00212">
    <property type="entry name" value="UBCc"/>
    <property type="match status" value="1"/>
</dbReference>
<comment type="caution">
    <text evidence="3">The sequence shown here is derived from an EMBL/GenBank/DDBJ whole genome shotgun (WGS) entry which is preliminary data.</text>
</comment>
<protein>
    <recommendedName>
        <fullName evidence="2">UBC core domain-containing protein</fullName>
    </recommendedName>
</protein>
<dbReference type="AlphaFoldDB" id="A0A9P7KEK2"/>
<sequence>MPLPRALLSRLHHDLAELLESPYPGVTVFIDDANIQKLCLILTPPSGPWKDLALHFDVELPHHWPSSPPMIYSSVAGIWHPNLIGNWICCDLLKEQDELELGYTGGYTPALTLRGLFLQFLTFFSSTKIEQSNGRVVDIGEYVSVRYELDVSKATSQEQLERLWNAAPSRSNGHPSETYAGSVSSSHRKDVKVPLRRIETVNPRWHSTFSLISKWQCRRCPYGSTALPVQRILNGIDEPLSPLLDSPLLDWSPPCFINILNDDVLLELSRHLLSESLVSFSVAYPRFRRLVTSCHVLLERELRCFFLRHPLRSSVLGIGIAFDSNSRKLSSDFDWLSKEAFETYNVRRSIQKRDFQYFLPLPFNRLHFERVEHHIWEHLAILDADVRAAERKVTDQHRWKSSTRTAPPKHPHQTVNVVFKLMNNTVVALMQACDDVLEKPRNQITATTLLHASEKAVTAYGHLFHVLLCLSRTTPLILQEAFERLLRFIQVPASRVKSEVPDLGELIILITLVLAHPPSGNTPIQWTTINGPFLEEAIVRNVRWILKAQPTLEVMETGPNDFRLYHTFMGSKTSLRLIMFQIVFLDIFVKTYAAKLSRLDDNYGFPDPHIPARMVEEIKAIYKVDTWRGFFSRVQYARGDALGKDAFSRMLRQAVRTSAGRRYHDPKPGQKLDPLTRQREVIERNWTRGRS</sequence>
<organism evidence="3 4">
    <name type="scientific">Asterophora parasitica</name>
    <dbReference type="NCBI Taxonomy" id="117018"/>
    <lineage>
        <taxon>Eukaryota</taxon>
        <taxon>Fungi</taxon>
        <taxon>Dikarya</taxon>
        <taxon>Basidiomycota</taxon>
        <taxon>Agaricomycotina</taxon>
        <taxon>Agaricomycetes</taxon>
        <taxon>Agaricomycetidae</taxon>
        <taxon>Agaricales</taxon>
        <taxon>Tricholomatineae</taxon>
        <taxon>Lyophyllaceae</taxon>
        <taxon>Asterophora</taxon>
    </lineage>
</organism>